<evidence type="ECO:0000259" key="5">
    <source>
        <dbReference type="PROSITE" id="PS50949"/>
    </source>
</evidence>
<evidence type="ECO:0000256" key="2">
    <source>
        <dbReference type="ARBA" id="ARBA00023125"/>
    </source>
</evidence>
<dbReference type="Gene3D" id="1.10.10.10">
    <property type="entry name" value="Winged helix-like DNA-binding domain superfamily/Winged helix DNA-binding domain"/>
    <property type="match status" value="1"/>
</dbReference>
<dbReference type="PANTHER" id="PTHR43537">
    <property type="entry name" value="TRANSCRIPTIONAL REGULATOR, GNTR FAMILY"/>
    <property type="match status" value="1"/>
</dbReference>
<reference evidence="6 7" key="1">
    <citation type="submission" date="2018-07" db="EMBL/GenBank/DDBJ databases">
        <title>Genomic Encyclopedia of Type Strains, Phase IV (KMG-IV): sequencing the most valuable type-strain genomes for metagenomic binning, comparative biology and taxonomic classification.</title>
        <authorList>
            <person name="Goeker M."/>
        </authorList>
    </citation>
    <scope>NUCLEOTIDE SEQUENCE [LARGE SCALE GENOMIC DNA]</scope>
    <source>
        <strain evidence="6 7">DSM 21634</strain>
    </source>
</reference>
<comment type="caution">
    <text evidence="6">The sequence shown here is derived from an EMBL/GenBank/DDBJ whole genome shotgun (WGS) entry which is preliminary data.</text>
</comment>
<dbReference type="GO" id="GO:0003677">
    <property type="term" value="F:DNA binding"/>
    <property type="evidence" value="ECO:0007669"/>
    <property type="project" value="UniProtKB-KW"/>
</dbReference>
<keyword evidence="1" id="KW-0805">Transcription regulation</keyword>
<dbReference type="InterPro" id="IPR011711">
    <property type="entry name" value="GntR_C"/>
</dbReference>
<dbReference type="Pfam" id="PF07729">
    <property type="entry name" value="FCD"/>
    <property type="match status" value="1"/>
</dbReference>
<dbReference type="SMART" id="SM00895">
    <property type="entry name" value="FCD"/>
    <property type="match status" value="1"/>
</dbReference>
<keyword evidence="2 6" id="KW-0238">DNA-binding</keyword>
<keyword evidence="7" id="KW-1185">Reference proteome</keyword>
<dbReference type="SUPFAM" id="SSF48008">
    <property type="entry name" value="GntR ligand-binding domain-like"/>
    <property type="match status" value="1"/>
</dbReference>
<sequence>MGRPGGMNAASRRRLAVVPPEPTSQRARAYQGFTQQILAGGIKPGQFVSQRELMTLLDMPLGAVREMIPRLEAAGLVKTVPQRGLQIAHVDLKLVRNAFQLRAMIEREAVRHFAAVVTAPELAAITAAHQDIIDRASAGHADAALLDDAQAVDWGLHDRMVDALGNEILSEIYRVNSLRIRLIRLEQAVITPARLIPAMQEHLQFVAALERRDAAAAVRLLDAHMDSALNHALTGPTAMPLPAFVPPNNTPRRRTR</sequence>
<dbReference type="SUPFAM" id="SSF46785">
    <property type="entry name" value="Winged helix' DNA-binding domain"/>
    <property type="match status" value="1"/>
</dbReference>
<feature type="domain" description="HTH gntR-type" evidence="5">
    <location>
        <begin position="23"/>
        <end position="90"/>
    </location>
</feature>
<dbReference type="InterPro" id="IPR036388">
    <property type="entry name" value="WH-like_DNA-bd_sf"/>
</dbReference>
<dbReference type="InterPro" id="IPR008920">
    <property type="entry name" value="TF_FadR/GntR_C"/>
</dbReference>
<dbReference type="GO" id="GO:0003700">
    <property type="term" value="F:DNA-binding transcription factor activity"/>
    <property type="evidence" value="ECO:0007669"/>
    <property type="project" value="InterPro"/>
</dbReference>
<evidence type="ECO:0000256" key="3">
    <source>
        <dbReference type="ARBA" id="ARBA00023163"/>
    </source>
</evidence>
<evidence type="ECO:0000313" key="6">
    <source>
        <dbReference type="EMBL" id="RCW66681.1"/>
    </source>
</evidence>
<dbReference type="AlphaFoldDB" id="A0A368XFC8"/>
<dbReference type="Proteomes" id="UP000252884">
    <property type="component" value="Unassembled WGS sequence"/>
</dbReference>
<proteinExistence type="predicted"/>
<dbReference type="Pfam" id="PF00392">
    <property type="entry name" value="GntR"/>
    <property type="match status" value="1"/>
</dbReference>
<dbReference type="EMBL" id="QPJK01000010">
    <property type="protein sequence ID" value="RCW66681.1"/>
    <property type="molecule type" value="Genomic_DNA"/>
</dbReference>
<protein>
    <submittedName>
        <fullName evidence="6">DNA-binding GntR family transcriptional regulator</fullName>
    </submittedName>
</protein>
<dbReference type="InterPro" id="IPR036390">
    <property type="entry name" value="WH_DNA-bd_sf"/>
</dbReference>
<dbReference type="InterPro" id="IPR000524">
    <property type="entry name" value="Tscrpt_reg_HTH_GntR"/>
</dbReference>
<keyword evidence="3" id="KW-0804">Transcription</keyword>
<evidence type="ECO:0000256" key="1">
    <source>
        <dbReference type="ARBA" id="ARBA00023015"/>
    </source>
</evidence>
<dbReference type="PROSITE" id="PS50949">
    <property type="entry name" value="HTH_GNTR"/>
    <property type="match status" value="1"/>
</dbReference>
<organism evidence="6 7">
    <name type="scientific">Pseudorhodoferax soli</name>
    <dbReference type="NCBI Taxonomy" id="545864"/>
    <lineage>
        <taxon>Bacteria</taxon>
        <taxon>Pseudomonadati</taxon>
        <taxon>Pseudomonadota</taxon>
        <taxon>Betaproteobacteria</taxon>
        <taxon>Burkholderiales</taxon>
        <taxon>Comamonadaceae</taxon>
    </lineage>
</organism>
<accession>A0A368XFC8</accession>
<dbReference type="Gene3D" id="1.20.120.530">
    <property type="entry name" value="GntR ligand-binding domain-like"/>
    <property type="match status" value="1"/>
</dbReference>
<dbReference type="PANTHER" id="PTHR43537:SF45">
    <property type="entry name" value="GNTR FAMILY REGULATORY PROTEIN"/>
    <property type="match status" value="1"/>
</dbReference>
<gene>
    <name evidence="6" type="ORF">DES41_11045</name>
</gene>
<evidence type="ECO:0000313" key="7">
    <source>
        <dbReference type="Proteomes" id="UP000252884"/>
    </source>
</evidence>
<evidence type="ECO:0000256" key="4">
    <source>
        <dbReference type="SAM" id="MobiDB-lite"/>
    </source>
</evidence>
<feature type="region of interest" description="Disordered" evidence="4">
    <location>
        <begin position="1"/>
        <end position="21"/>
    </location>
</feature>
<name>A0A368XFC8_9BURK</name>